<keyword evidence="2" id="KW-0539">Nucleus</keyword>
<organism evidence="5 6">
    <name type="scientific">Pinctada imbricata</name>
    <name type="common">Atlantic pearl-oyster</name>
    <name type="synonym">Pinctada martensii</name>
    <dbReference type="NCBI Taxonomy" id="66713"/>
    <lineage>
        <taxon>Eukaryota</taxon>
        <taxon>Metazoa</taxon>
        <taxon>Spiralia</taxon>
        <taxon>Lophotrochozoa</taxon>
        <taxon>Mollusca</taxon>
        <taxon>Bivalvia</taxon>
        <taxon>Autobranchia</taxon>
        <taxon>Pteriomorphia</taxon>
        <taxon>Pterioida</taxon>
        <taxon>Pterioidea</taxon>
        <taxon>Pteriidae</taxon>
        <taxon>Pinctada</taxon>
    </lineage>
</organism>
<dbReference type="PANTHER" id="PTHR11829">
    <property type="entry name" value="FORKHEAD BOX PROTEIN"/>
    <property type="match status" value="1"/>
</dbReference>
<dbReference type="InterPro" id="IPR001766">
    <property type="entry name" value="Fork_head_dom"/>
</dbReference>
<evidence type="ECO:0000313" key="6">
    <source>
        <dbReference type="Proteomes" id="UP001186944"/>
    </source>
</evidence>
<keyword evidence="1 2" id="KW-0238">DNA-binding</keyword>
<feature type="DNA-binding region" description="Fork-head" evidence="2">
    <location>
        <begin position="266"/>
        <end position="354"/>
    </location>
</feature>
<accession>A0AA89BXY8</accession>
<dbReference type="Gene3D" id="1.10.10.10">
    <property type="entry name" value="Winged helix-like DNA-binding domain superfamily/Winged helix DNA-binding domain"/>
    <property type="match status" value="1"/>
</dbReference>
<evidence type="ECO:0000256" key="3">
    <source>
        <dbReference type="SAM" id="MobiDB-lite"/>
    </source>
</evidence>
<dbReference type="GO" id="GO:0000981">
    <property type="term" value="F:DNA-binding transcription factor activity, RNA polymerase II-specific"/>
    <property type="evidence" value="ECO:0007669"/>
    <property type="project" value="TreeGrafter"/>
</dbReference>
<dbReference type="GO" id="GO:0005634">
    <property type="term" value="C:nucleus"/>
    <property type="evidence" value="ECO:0007669"/>
    <property type="project" value="UniProtKB-SubCell"/>
</dbReference>
<gene>
    <name evidence="5" type="ORF">FSP39_023564</name>
</gene>
<dbReference type="InterPro" id="IPR050211">
    <property type="entry name" value="FOX_domain-containing"/>
</dbReference>
<feature type="domain" description="Fork-head" evidence="4">
    <location>
        <begin position="266"/>
        <end position="354"/>
    </location>
</feature>
<comment type="caution">
    <text evidence="5">The sequence shown here is derived from an EMBL/GenBank/DDBJ whole genome shotgun (WGS) entry which is preliminary data.</text>
</comment>
<feature type="region of interest" description="Disordered" evidence="3">
    <location>
        <begin position="360"/>
        <end position="379"/>
    </location>
</feature>
<dbReference type="GO" id="GO:0030154">
    <property type="term" value="P:cell differentiation"/>
    <property type="evidence" value="ECO:0007669"/>
    <property type="project" value="TreeGrafter"/>
</dbReference>
<evidence type="ECO:0000313" key="5">
    <source>
        <dbReference type="EMBL" id="KAK3100669.1"/>
    </source>
</evidence>
<dbReference type="SMART" id="SM00339">
    <property type="entry name" value="FH"/>
    <property type="match status" value="1"/>
</dbReference>
<protein>
    <recommendedName>
        <fullName evidence="4">Fork-head domain-containing protein</fullName>
    </recommendedName>
</protein>
<keyword evidence="6" id="KW-1185">Reference proteome</keyword>
<dbReference type="Proteomes" id="UP001186944">
    <property type="component" value="Unassembled WGS sequence"/>
</dbReference>
<sequence>MDLSILSVRSLQDIPAPSFLGGNSILQSYLNKEISANTVDEKKHNKNISKKSGVITPAELCSVIPNQTLPKRKMSSDVLRHEAEMFSEEFDRSLSFTGDASPRKDVPTNKTESAPTEEEGGVSSPAETNTDMEQVSECEPMDLSLPKVKLESNTMNMMSKNEEENDDNDIEVLQILNEESHLNQRRPRLSSETLSKGFDWHSLLLQPPFAVPQVQFGGNHQVHGFGLGHPTMVNQTRHVEKPVWPVRSTSVSKRLGHRSIHLCNDSYVAIIAEIILKSTEKRVLLRDIYEKIENNGVVMRTLPRSWKGIIRHRLTVNECFIKCSEHTGSYRHFWTIHPSYIEQFSRGIFTSARNVRSNSLSSVQNGNEEEKDRLSDAIM</sequence>
<evidence type="ECO:0000256" key="1">
    <source>
        <dbReference type="ARBA" id="ARBA00023125"/>
    </source>
</evidence>
<dbReference type="GO" id="GO:0009653">
    <property type="term" value="P:anatomical structure morphogenesis"/>
    <property type="evidence" value="ECO:0007669"/>
    <property type="project" value="TreeGrafter"/>
</dbReference>
<evidence type="ECO:0000259" key="4">
    <source>
        <dbReference type="PROSITE" id="PS50039"/>
    </source>
</evidence>
<feature type="region of interest" description="Disordered" evidence="3">
    <location>
        <begin position="90"/>
        <end position="139"/>
    </location>
</feature>
<dbReference type="PROSITE" id="PS50039">
    <property type="entry name" value="FORK_HEAD_3"/>
    <property type="match status" value="1"/>
</dbReference>
<dbReference type="AlphaFoldDB" id="A0AA89BXY8"/>
<evidence type="ECO:0000256" key="2">
    <source>
        <dbReference type="PROSITE-ProRule" id="PRU00089"/>
    </source>
</evidence>
<dbReference type="InterPro" id="IPR036390">
    <property type="entry name" value="WH_DNA-bd_sf"/>
</dbReference>
<proteinExistence type="predicted"/>
<dbReference type="InterPro" id="IPR036388">
    <property type="entry name" value="WH-like_DNA-bd_sf"/>
</dbReference>
<feature type="compositionally biased region" description="Basic and acidic residues" evidence="3">
    <location>
        <begin position="368"/>
        <end position="379"/>
    </location>
</feature>
<comment type="subcellular location">
    <subcellularLocation>
        <location evidence="2">Nucleus</location>
    </subcellularLocation>
</comment>
<dbReference type="Pfam" id="PF00250">
    <property type="entry name" value="Forkhead"/>
    <property type="match status" value="1"/>
</dbReference>
<dbReference type="GO" id="GO:0000978">
    <property type="term" value="F:RNA polymerase II cis-regulatory region sequence-specific DNA binding"/>
    <property type="evidence" value="ECO:0007669"/>
    <property type="project" value="TreeGrafter"/>
</dbReference>
<dbReference type="PANTHER" id="PTHR11829:SF142">
    <property type="entry name" value="FORK-HEAD DOMAIN-CONTAINING PROTEIN"/>
    <property type="match status" value="1"/>
</dbReference>
<dbReference type="SUPFAM" id="SSF46785">
    <property type="entry name" value="Winged helix' DNA-binding domain"/>
    <property type="match status" value="1"/>
</dbReference>
<dbReference type="EMBL" id="VSWD01000006">
    <property type="protein sequence ID" value="KAK3100669.1"/>
    <property type="molecule type" value="Genomic_DNA"/>
</dbReference>
<reference evidence="5" key="1">
    <citation type="submission" date="2019-08" db="EMBL/GenBank/DDBJ databases">
        <title>The improved chromosome-level genome for the pearl oyster Pinctada fucata martensii using PacBio sequencing and Hi-C.</title>
        <authorList>
            <person name="Zheng Z."/>
        </authorList>
    </citation>
    <scope>NUCLEOTIDE SEQUENCE</scope>
    <source>
        <strain evidence="5">ZZ-2019</strain>
        <tissue evidence="5">Adductor muscle</tissue>
    </source>
</reference>
<name>A0AA89BXY8_PINIB</name>